<protein>
    <submittedName>
        <fullName evidence="1">Uncharacterized protein</fullName>
    </submittedName>
</protein>
<name>A0ABY7AIU2_9ALTE</name>
<accession>A0ABY7AIU2</accession>
<dbReference type="RefSeq" id="WP_268073359.1">
    <property type="nucleotide sequence ID" value="NZ_CP109965.1"/>
</dbReference>
<dbReference type="EMBL" id="CP109965">
    <property type="protein sequence ID" value="WAJ69167.1"/>
    <property type="molecule type" value="Genomic_DNA"/>
</dbReference>
<dbReference type="Proteomes" id="UP001163726">
    <property type="component" value="Chromosome"/>
</dbReference>
<sequence>MILTLLVFVGQSFASINAHCEMPMNQQMQLFTKQSSQMSEQMSQSEMPDCEHMKMTSSAKLSSTDTNSQLNATDDCCDQTCHCLTQASTSSLFLVQSISLLNARQSAVKIDLQVQNQPKTLIHSLYRPPILI</sequence>
<keyword evidence="2" id="KW-1185">Reference proteome</keyword>
<evidence type="ECO:0000313" key="2">
    <source>
        <dbReference type="Proteomes" id="UP001163726"/>
    </source>
</evidence>
<organism evidence="1 2">
    <name type="scientific">Catenovulum adriaticum</name>
    <dbReference type="NCBI Taxonomy" id="2984846"/>
    <lineage>
        <taxon>Bacteria</taxon>
        <taxon>Pseudomonadati</taxon>
        <taxon>Pseudomonadota</taxon>
        <taxon>Gammaproteobacteria</taxon>
        <taxon>Alteromonadales</taxon>
        <taxon>Alteromonadaceae</taxon>
        <taxon>Catenovulum</taxon>
    </lineage>
</organism>
<proteinExistence type="predicted"/>
<gene>
    <name evidence="1" type="ORF">OLW01_08195</name>
</gene>
<reference evidence="1" key="1">
    <citation type="submission" date="2022-10" db="EMBL/GenBank/DDBJ databases">
        <title>Catenovulum adriacola sp. nov. isolated in the Harbour of Susak.</title>
        <authorList>
            <person name="Schoch T."/>
            <person name="Reich S.J."/>
            <person name="Stoeferle S."/>
            <person name="Flaiz M."/>
            <person name="Kazda M."/>
            <person name="Riedel C.U."/>
            <person name="Duerre P."/>
        </authorList>
    </citation>
    <scope>NUCLEOTIDE SEQUENCE</scope>
    <source>
        <strain evidence="1">TS8</strain>
    </source>
</reference>
<evidence type="ECO:0000313" key="1">
    <source>
        <dbReference type="EMBL" id="WAJ69167.1"/>
    </source>
</evidence>